<evidence type="ECO:0000313" key="3">
    <source>
        <dbReference type="Proteomes" id="UP000501690"/>
    </source>
</evidence>
<protein>
    <submittedName>
        <fullName evidence="2">Uncharacterized protein</fullName>
    </submittedName>
</protein>
<gene>
    <name evidence="2" type="ORF">DEO72_LG4g1178</name>
</gene>
<feature type="region of interest" description="Disordered" evidence="1">
    <location>
        <begin position="1"/>
        <end position="34"/>
    </location>
</feature>
<proteinExistence type="predicted"/>
<organism evidence="2 3">
    <name type="scientific">Vigna unguiculata</name>
    <name type="common">Cowpea</name>
    <dbReference type="NCBI Taxonomy" id="3917"/>
    <lineage>
        <taxon>Eukaryota</taxon>
        <taxon>Viridiplantae</taxon>
        <taxon>Streptophyta</taxon>
        <taxon>Embryophyta</taxon>
        <taxon>Tracheophyta</taxon>
        <taxon>Spermatophyta</taxon>
        <taxon>Magnoliopsida</taxon>
        <taxon>eudicotyledons</taxon>
        <taxon>Gunneridae</taxon>
        <taxon>Pentapetalae</taxon>
        <taxon>rosids</taxon>
        <taxon>fabids</taxon>
        <taxon>Fabales</taxon>
        <taxon>Fabaceae</taxon>
        <taxon>Papilionoideae</taxon>
        <taxon>50 kb inversion clade</taxon>
        <taxon>NPAAA clade</taxon>
        <taxon>indigoferoid/millettioid clade</taxon>
        <taxon>Phaseoleae</taxon>
        <taxon>Vigna</taxon>
    </lineage>
</organism>
<reference evidence="2 3" key="1">
    <citation type="submission" date="2019-04" db="EMBL/GenBank/DDBJ databases">
        <title>An improved genome assembly and genetic linkage map for asparagus bean, Vigna unguiculata ssp. sesquipedialis.</title>
        <authorList>
            <person name="Xia Q."/>
            <person name="Zhang R."/>
            <person name="Dong Y."/>
        </authorList>
    </citation>
    <scope>NUCLEOTIDE SEQUENCE [LARGE SCALE GENOMIC DNA]</scope>
    <source>
        <tissue evidence="2">Leaf</tissue>
    </source>
</reference>
<evidence type="ECO:0000256" key="1">
    <source>
        <dbReference type="SAM" id="MobiDB-lite"/>
    </source>
</evidence>
<dbReference type="AlphaFoldDB" id="A0A4D6LP41"/>
<name>A0A4D6LP41_VIGUN</name>
<sequence length="68" mass="8249">MQWKREEEIQPQPKPRSRESRRQRAEVSPPRVPSISMHLMSLKESTKEESREQFYIPNYTFKIRNAAF</sequence>
<feature type="compositionally biased region" description="Basic and acidic residues" evidence="1">
    <location>
        <begin position="16"/>
        <end position="25"/>
    </location>
</feature>
<keyword evidence="3" id="KW-1185">Reference proteome</keyword>
<dbReference type="Proteomes" id="UP000501690">
    <property type="component" value="Linkage Group LG4"/>
</dbReference>
<dbReference type="EMBL" id="CP039348">
    <property type="protein sequence ID" value="QCD90223.1"/>
    <property type="molecule type" value="Genomic_DNA"/>
</dbReference>
<evidence type="ECO:0000313" key="2">
    <source>
        <dbReference type="EMBL" id="QCD90223.1"/>
    </source>
</evidence>
<accession>A0A4D6LP41</accession>